<feature type="transmembrane region" description="Helical" evidence="6">
    <location>
        <begin position="435"/>
        <end position="455"/>
    </location>
</feature>
<accession>A0ABT6C128</accession>
<name>A0ABT6C128_9ACTN</name>
<dbReference type="RefSeq" id="WP_277244813.1">
    <property type="nucleotide sequence ID" value="NZ_JAKJLQ010000035.1"/>
</dbReference>
<feature type="transmembrane region" description="Helical" evidence="6">
    <location>
        <begin position="21"/>
        <end position="40"/>
    </location>
</feature>
<comment type="caution">
    <text evidence="7">The sequence shown here is derived from an EMBL/GenBank/DDBJ whole genome shotgun (WGS) entry which is preliminary data.</text>
</comment>
<feature type="transmembrane region" description="Helical" evidence="6">
    <location>
        <begin position="205"/>
        <end position="226"/>
    </location>
</feature>
<feature type="transmembrane region" description="Helical" evidence="6">
    <location>
        <begin position="308"/>
        <end position="328"/>
    </location>
</feature>
<gene>
    <name evidence="7" type="ORF">L2299_23035</name>
</gene>
<evidence type="ECO:0000256" key="2">
    <source>
        <dbReference type="ARBA" id="ARBA00022475"/>
    </source>
</evidence>
<feature type="transmembrane region" description="Helical" evidence="6">
    <location>
        <begin position="179"/>
        <end position="199"/>
    </location>
</feature>
<feature type="transmembrane region" description="Helical" evidence="6">
    <location>
        <begin position="109"/>
        <end position="126"/>
    </location>
</feature>
<keyword evidence="2" id="KW-1003">Cell membrane</keyword>
<protein>
    <submittedName>
        <fullName evidence="7">Cytochrome c oxidase assembly protein</fullName>
    </submittedName>
</protein>
<feature type="transmembrane region" description="Helical" evidence="6">
    <location>
        <begin position="275"/>
        <end position="296"/>
    </location>
</feature>
<feature type="transmembrane region" description="Helical" evidence="6">
    <location>
        <begin position="404"/>
        <end position="423"/>
    </location>
</feature>
<sequence>MKPSTEATAPSTPHGVAVPRLMAALLVGGLIVALVIYAWISGASRYVESADPYPGAGTAVADVVGNFAGFALAAVMLGGLVSMVLTAVPDSQSYIDAAVYPVFRRVRRAAGCSVVVALFMAFTAAADTTGVSVGAMVSSGKVGYAFSVSLPALAWLVVATAGVVVLIGSVSLRWSMQVALVVPAAVCVLALPVVGNAAQGPDHDYTTGAVIVFAVSLALSVGLRWADRYRVRGLGSATIDEAADRRVGYVVLGADMSALAGAVAVTLLLRTPDVWSSAFGRATGLLVAVLTVLVVADLVRLRRGVSTSATSVLAASTALVAVACWAVMDTRVAPGLIAHPFTAWDVYLGYSLPGPPDVGSLVSLWRVDLVVGVAAVVGVVSYLVAARRERASGHRWPIRRTVSWVAGCAVVVVSTSSGLKAYGNALFSVHMAEHTGLTMIAPILLVGGAPITLLLRVLPTTGTTGGAACRRALLIVLSSRGLQLLLNPIAAFALFVGSSYLVYFTPVFDVLVRYHWGHVVMSVLFLATGYLFFWVTVGIDPGPKQLPFLARLGLLFAVMPFHAFFGIALMTSTTVIGESFYSQLQLPWNPDLARTQWVGGVVAAVISEIPMVLVCLVLLAQWVRAERRPDRSGVSDGLCKSSAHQ</sequence>
<evidence type="ECO:0000256" key="6">
    <source>
        <dbReference type="SAM" id="Phobius"/>
    </source>
</evidence>
<evidence type="ECO:0000313" key="8">
    <source>
        <dbReference type="Proteomes" id="UP001152308"/>
    </source>
</evidence>
<proteinExistence type="predicted"/>
<keyword evidence="8" id="KW-1185">Reference proteome</keyword>
<feature type="transmembrane region" description="Helical" evidence="6">
    <location>
        <begin position="549"/>
        <end position="577"/>
    </location>
</feature>
<keyword evidence="4 6" id="KW-1133">Transmembrane helix</keyword>
<feature type="transmembrane region" description="Helical" evidence="6">
    <location>
        <begin position="146"/>
        <end position="167"/>
    </location>
</feature>
<evidence type="ECO:0000256" key="5">
    <source>
        <dbReference type="ARBA" id="ARBA00023136"/>
    </source>
</evidence>
<evidence type="ECO:0000256" key="3">
    <source>
        <dbReference type="ARBA" id="ARBA00022692"/>
    </source>
</evidence>
<evidence type="ECO:0000313" key="7">
    <source>
        <dbReference type="EMBL" id="MDF6103911.1"/>
    </source>
</evidence>
<feature type="transmembrane region" description="Helical" evidence="6">
    <location>
        <begin position="67"/>
        <end position="88"/>
    </location>
</feature>
<keyword evidence="5 6" id="KW-0472">Membrane</keyword>
<organism evidence="7 8">
    <name type="scientific">Gordonia hongkongensis</name>
    <dbReference type="NCBI Taxonomy" id="1701090"/>
    <lineage>
        <taxon>Bacteria</taxon>
        <taxon>Bacillati</taxon>
        <taxon>Actinomycetota</taxon>
        <taxon>Actinomycetes</taxon>
        <taxon>Mycobacteriales</taxon>
        <taxon>Gordoniaceae</taxon>
        <taxon>Gordonia</taxon>
    </lineage>
</organism>
<reference evidence="7" key="1">
    <citation type="journal article" date="2022" name="Data Brief">
        <title>Draft genome sequence data of Gordonia hongkongensis strain EUFUS-Z928 isolated from the octocoral Eunicea fusca.</title>
        <authorList>
            <person name="Sanchez-Suarez J."/>
            <person name="Diaz L."/>
            <person name="Melo-Bolivar J."/>
            <person name="Villamil L."/>
        </authorList>
    </citation>
    <scope>NUCLEOTIDE SEQUENCE</scope>
    <source>
        <strain evidence="7">EUFUS-Z928</strain>
    </source>
</reference>
<dbReference type="InterPro" id="IPR019108">
    <property type="entry name" value="Caa3_assmbl_CtaG-rel"/>
</dbReference>
<evidence type="ECO:0000256" key="1">
    <source>
        <dbReference type="ARBA" id="ARBA00004651"/>
    </source>
</evidence>
<feature type="transmembrane region" description="Helical" evidence="6">
    <location>
        <begin position="597"/>
        <end position="623"/>
    </location>
</feature>
<dbReference type="Pfam" id="PF09678">
    <property type="entry name" value="Caa3_CtaG"/>
    <property type="match status" value="1"/>
</dbReference>
<dbReference type="EMBL" id="JAKJLQ010000035">
    <property type="protein sequence ID" value="MDF6103911.1"/>
    <property type="molecule type" value="Genomic_DNA"/>
</dbReference>
<keyword evidence="3 6" id="KW-0812">Transmembrane</keyword>
<comment type="subcellular location">
    <subcellularLocation>
        <location evidence="1">Cell membrane</location>
        <topology evidence="1">Multi-pass membrane protein</topology>
    </subcellularLocation>
</comment>
<evidence type="ECO:0000256" key="4">
    <source>
        <dbReference type="ARBA" id="ARBA00022989"/>
    </source>
</evidence>
<dbReference type="Proteomes" id="UP001152308">
    <property type="component" value="Unassembled WGS sequence"/>
</dbReference>
<feature type="transmembrane region" description="Helical" evidence="6">
    <location>
        <begin position="364"/>
        <end position="384"/>
    </location>
</feature>
<feature type="transmembrane region" description="Helical" evidence="6">
    <location>
        <begin position="484"/>
        <end position="504"/>
    </location>
</feature>
<feature type="transmembrane region" description="Helical" evidence="6">
    <location>
        <begin position="516"/>
        <end position="537"/>
    </location>
</feature>
<reference evidence="7" key="2">
    <citation type="submission" date="2022-01" db="EMBL/GenBank/DDBJ databases">
        <authorList>
            <person name="Sanchez-Suarez J."/>
            <person name="Villamil L."/>
            <person name="Diaz L.E."/>
        </authorList>
    </citation>
    <scope>NUCLEOTIDE SEQUENCE</scope>
    <source>
        <strain evidence="7">EUFUS-Z928</strain>
    </source>
</reference>
<feature type="transmembrane region" description="Helical" evidence="6">
    <location>
        <begin position="247"/>
        <end position="269"/>
    </location>
</feature>